<accession>A0A8J4PME8</accession>
<dbReference type="OrthoDB" id="244190at2759"/>
<feature type="compositionally biased region" description="Basic and acidic residues" evidence="1">
    <location>
        <begin position="18"/>
        <end position="29"/>
    </location>
</feature>
<dbReference type="Proteomes" id="UP000695562">
    <property type="component" value="Unassembled WGS sequence"/>
</dbReference>
<sequence length="131" mass="14292">MGGGNNNKKKKKSSGSSTDDKSGGDDVDKTILSSDSLHSSIKINLQELTNKVSSLIDLHNQFLESNQLLVDTSEKLIPPTQSTSISPTFPMLTQTVGNQNTSNNNNHHSYDHSNLLAFTIDQDDDQDIGFE</sequence>
<protein>
    <submittedName>
        <fullName evidence="2">Uncharacterized protein</fullName>
    </submittedName>
</protein>
<feature type="region of interest" description="Disordered" evidence="1">
    <location>
        <begin position="79"/>
        <end position="99"/>
    </location>
</feature>
<gene>
    <name evidence="2" type="ORF">CYY_009717</name>
</gene>
<proteinExistence type="predicted"/>
<dbReference type="EMBL" id="AJWJ01000787">
    <property type="protein sequence ID" value="KAF2068961.1"/>
    <property type="molecule type" value="Genomic_DNA"/>
</dbReference>
<reference evidence="2" key="1">
    <citation type="submission" date="2020-01" db="EMBL/GenBank/DDBJ databases">
        <title>Development of genomics and gene disruption for Polysphondylium violaceum indicates a role for the polyketide synthase stlB in stalk morphogenesis.</title>
        <authorList>
            <person name="Narita B."/>
            <person name="Kawabe Y."/>
            <person name="Kin K."/>
            <person name="Saito T."/>
            <person name="Gibbs R."/>
            <person name="Kuspa A."/>
            <person name="Muzny D."/>
            <person name="Queller D."/>
            <person name="Richards S."/>
            <person name="Strassman J."/>
            <person name="Sucgang R."/>
            <person name="Worley K."/>
            <person name="Schaap P."/>
        </authorList>
    </citation>
    <scope>NUCLEOTIDE SEQUENCE</scope>
    <source>
        <strain evidence="2">QSvi11</strain>
    </source>
</reference>
<organism evidence="2 3">
    <name type="scientific">Polysphondylium violaceum</name>
    <dbReference type="NCBI Taxonomy" id="133409"/>
    <lineage>
        <taxon>Eukaryota</taxon>
        <taxon>Amoebozoa</taxon>
        <taxon>Evosea</taxon>
        <taxon>Eumycetozoa</taxon>
        <taxon>Dictyostelia</taxon>
        <taxon>Dictyosteliales</taxon>
        <taxon>Dictyosteliaceae</taxon>
        <taxon>Polysphondylium</taxon>
    </lineage>
</organism>
<keyword evidence="3" id="KW-1185">Reference proteome</keyword>
<name>A0A8J4PME8_9MYCE</name>
<feature type="compositionally biased region" description="Polar residues" evidence="1">
    <location>
        <begin position="79"/>
        <end position="97"/>
    </location>
</feature>
<evidence type="ECO:0000313" key="3">
    <source>
        <dbReference type="Proteomes" id="UP000695562"/>
    </source>
</evidence>
<comment type="caution">
    <text evidence="2">The sequence shown here is derived from an EMBL/GenBank/DDBJ whole genome shotgun (WGS) entry which is preliminary data.</text>
</comment>
<evidence type="ECO:0000313" key="2">
    <source>
        <dbReference type="EMBL" id="KAF2068961.1"/>
    </source>
</evidence>
<feature type="region of interest" description="Disordered" evidence="1">
    <location>
        <begin position="1"/>
        <end position="31"/>
    </location>
</feature>
<dbReference type="AlphaFoldDB" id="A0A8J4PME8"/>
<evidence type="ECO:0000256" key="1">
    <source>
        <dbReference type="SAM" id="MobiDB-lite"/>
    </source>
</evidence>